<reference evidence="2 3" key="1">
    <citation type="submission" date="2018-11" db="EMBL/GenBank/DDBJ databases">
        <title>Genome sequence of Saitozyma podzolica DSM 27192.</title>
        <authorList>
            <person name="Aliyu H."/>
            <person name="Gorte O."/>
            <person name="Ochsenreither K."/>
        </authorList>
    </citation>
    <scope>NUCLEOTIDE SEQUENCE [LARGE SCALE GENOMIC DNA]</scope>
    <source>
        <strain evidence="2 3">DSM 27192</strain>
    </source>
</reference>
<evidence type="ECO:0000313" key="3">
    <source>
        <dbReference type="Proteomes" id="UP000279259"/>
    </source>
</evidence>
<accession>A0A427XPH2</accession>
<proteinExistence type="predicted"/>
<organism evidence="2 3">
    <name type="scientific">Saitozyma podzolica</name>
    <dbReference type="NCBI Taxonomy" id="1890683"/>
    <lineage>
        <taxon>Eukaryota</taxon>
        <taxon>Fungi</taxon>
        <taxon>Dikarya</taxon>
        <taxon>Basidiomycota</taxon>
        <taxon>Agaricomycotina</taxon>
        <taxon>Tremellomycetes</taxon>
        <taxon>Tremellales</taxon>
        <taxon>Trimorphomycetaceae</taxon>
        <taxon>Saitozyma</taxon>
    </lineage>
</organism>
<feature type="compositionally biased region" description="Basic and acidic residues" evidence="1">
    <location>
        <begin position="144"/>
        <end position="161"/>
    </location>
</feature>
<dbReference type="Proteomes" id="UP000279259">
    <property type="component" value="Unassembled WGS sequence"/>
</dbReference>
<evidence type="ECO:0000313" key="2">
    <source>
        <dbReference type="EMBL" id="RSH80732.1"/>
    </source>
</evidence>
<feature type="region of interest" description="Disordered" evidence="1">
    <location>
        <begin position="21"/>
        <end position="167"/>
    </location>
</feature>
<feature type="compositionally biased region" description="Polar residues" evidence="1">
    <location>
        <begin position="134"/>
        <end position="143"/>
    </location>
</feature>
<protein>
    <submittedName>
        <fullName evidence="2">Uncharacterized protein</fullName>
    </submittedName>
</protein>
<name>A0A427XPH2_9TREE</name>
<comment type="caution">
    <text evidence="2">The sequence shown here is derived from an EMBL/GenBank/DDBJ whole genome shotgun (WGS) entry which is preliminary data.</text>
</comment>
<keyword evidence="3" id="KW-1185">Reference proteome</keyword>
<dbReference type="AlphaFoldDB" id="A0A427XPH2"/>
<dbReference type="OrthoDB" id="10599055at2759"/>
<sequence length="256" mass="28028">MDSTEQEQALTGLERRVRYLQLGQTTSDDGEEMDTSVSPGLGADDDVEDIAVVAEDIDVDYADDKMTTHPEPSPSTSENLEQGPGLRAKRRFQGLEADLRGLQPGSIFSRPSSSNGFGANMAHKHSHKDDQASLEIQSESRSYQSKDDQGVEVMHKHNDHDHDDDDRGDLVLFGPTSHPRRSEFTFSLTESTETDQGFSNPFAGLYKHPSLVLDLGNGLDMGEALHPGLLFSSTTLPGSSFRRRSRRSVAPGEVVA</sequence>
<dbReference type="EMBL" id="RSCD01000033">
    <property type="protein sequence ID" value="RSH80732.1"/>
    <property type="molecule type" value="Genomic_DNA"/>
</dbReference>
<evidence type="ECO:0000256" key="1">
    <source>
        <dbReference type="SAM" id="MobiDB-lite"/>
    </source>
</evidence>
<feature type="region of interest" description="Disordered" evidence="1">
    <location>
        <begin position="236"/>
        <end position="256"/>
    </location>
</feature>
<feature type="compositionally biased region" description="Acidic residues" evidence="1">
    <location>
        <begin position="43"/>
        <end position="61"/>
    </location>
</feature>
<gene>
    <name evidence="2" type="ORF">EHS25_007068</name>
</gene>